<feature type="compositionally biased region" description="Polar residues" evidence="8">
    <location>
        <begin position="1"/>
        <end position="10"/>
    </location>
</feature>
<feature type="transmembrane region" description="Helical" evidence="9">
    <location>
        <begin position="194"/>
        <end position="210"/>
    </location>
</feature>
<comment type="similarity">
    <text evidence="2">Belongs to the binding-protein-dependent transport system permease family. FecCD subfamily.</text>
</comment>
<evidence type="ECO:0000256" key="9">
    <source>
        <dbReference type="SAM" id="Phobius"/>
    </source>
</evidence>
<feature type="transmembrane region" description="Helical" evidence="9">
    <location>
        <begin position="326"/>
        <end position="345"/>
    </location>
</feature>
<feature type="transmembrane region" description="Helical" evidence="9">
    <location>
        <begin position="138"/>
        <end position="159"/>
    </location>
</feature>
<keyword evidence="5 9" id="KW-0812">Transmembrane</keyword>
<dbReference type="Pfam" id="PF01032">
    <property type="entry name" value="FecCD"/>
    <property type="match status" value="1"/>
</dbReference>
<feature type="transmembrane region" description="Helical" evidence="9">
    <location>
        <begin position="217"/>
        <end position="234"/>
    </location>
</feature>
<name>A0ABS4U7J7_9CORY</name>
<evidence type="ECO:0000256" key="2">
    <source>
        <dbReference type="ARBA" id="ARBA00007935"/>
    </source>
</evidence>
<comment type="caution">
    <text evidence="10">The sequence shown here is derived from an EMBL/GenBank/DDBJ whole genome shotgun (WGS) entry which is preliminary data.</text>
</comment>
<dbReference type="SUPFAM" id="SSF81345">
    <property type="entry name" value="ABC transporter involved in vitamin B12 uptake, BtuC"/>
    <property type="match status" value="1"/>
</dbReference>
<comment type="subcellular location">
    <subcellularLocation>
        <location evidence="1">Cell membrane</location>
        <topology evidence="1">Multi-pass membrane protein</topology>
    </subcellularLocation>
</comment>
<evidence type="ECO:0000256" key="6">
    <source>
        <dbReference type="ARBA" id="ARBA00022989"/>
    </source>
</evidence>
<protein>
    <submittedName>
        <fullName evidence="10">Iron complex transport system permease protein</fullName>
    </submittedName>
</protein>
<evidence type="ECO:0000256" key="5">
    <source>
        <dbReference type="ARBA" id="ARBA00022692"/>
    </source>
</evidence>
<keyword evidence="7 9" id="KW-0472">Membrane</keyword>
<evidence type="ECO:0000256" key="1">
    <source>
        <dbReference type="ARBA" id="ARBA00004651"/>
    </source>
</evidence>
<keyword evidence="6 9" id="KW-1133">Transmembrane helix</keyword>
<feature type="transmembrane region" description="Helical" evidence="9">
    <location>
        <begin position="254"/>
        <end position="287"/>
    </location>
</feature>
<dbReference type="RefSeq" id="WP_209653059.1">
    <property type="nucleotide sequence ID" value="NZ_CP047357.1"/>
</dbReference>
<gene>
    <name evidence="10" type="ORF">JOF33_001331</name>
</gene>
<dbReference type="Proteomes" id="UP001519305">
    <property type="component" value="Unassembled WGS sequence"/>
</dbReference>
<sequence length="351" mass="37076">MTAPSTNTTAGRDPSGAEASHDATSNDPSAAPAAAKGRLFTWPLLIGVLVTAGLVVTSLFIGVYDVFGADDGIEMFGITRIPRTIALVLAGAAMSMCGLVMQLLTQNRFVEPTTTGTTEWAGLGLLLVMIVAPDSSILVKMVAAVIAAFVGTIIFFAFLQRVTLRSSVIVPIVGIMLGAVVGAVSSYIALKTNMLQSLGIWFAGSFTSVLKGQYEPLWFVAVVVVLVFIVADRFTVAGLGEEIATNVGLNYRRIVFLGTGLIAIATGIVTVVVGNLPFLGLIVPNIVSMFRGDDLRSNLPWVCLVGISVVTVCDIISRIIIRPFEIPVSTILAIVGAVVFITLLLRQRRHA</sequence>
<evidence type="ECO:0000256" key="4">
    <source>
        <dbReference type="ARBA" id="ARBA00022475"/>
    </source>
</evidence>
<feature type="region of interest" description="Disordered" evidence="8">
    <location>
        <begin position="1"/>
        <end position="30"/>
    </location>
</feature>
<feature type="transmembrane region" description="Helical" evidence="9">
    <location>
        <begin position="84"/>
        <end position="104"/>
    </location>
</feature>
<proteinExistence type="inferred from homology"/>
<evidence type="ECO:0000256" key="8">
    <source>
        <dbReference type="SAM" id="MobiDB-lite"/>
    </source>
</evidence>
<feature type="transmembrane region" description="Helical" evidence="9">
    <location>
        <begin position="168"/>
        <end position="188"/>
    </location>
</feature>
<dbReference type="PANTHER" id="PTHR30472">
    <property type="entry name" value="FERRIC ENTEROBACTIN TRANSPORT SYSTEM PERMEASE PROTEIN"/>
    <property type="match status" value="1"/>
</dbReference>
<dbReference type="PANTHER" id="PTHR30472:SF27">
    <property type="entry name" value="PETROBACTIN IMPORT SYSTEM PERMEASE PROTEIN YCLN"/>
    <property type="match status" value="1"/>
</dbReference>
<accession>A0ABS4U7J7</accession>
<dbReference type="Gene3D" id="1.10.3470.10">
    <property type="entry name" value="ABC transporter involved in vitamin B12 uptake, BtuC"/>
    <property type="match status" value="1"/>
</dbReference>
<feature type="transmembrane region" description="Helical" evidence="9">
    <location>
        <begin position="299"/>
        <end position="320"/>
    </location>
</feature>
<keyword evidence="4" id="KW-1003">Cell membrane</keyword>
<evidence type="ECO:0000256" key="3">
    <source>
        <dbReference type="ARBA" id="ARBA00022448"/>
    </source>
</evidence>
<evidence type="ECO:0000313" key="11">
    <source>
        <dbReference type="Proteomes" id="UP001519305"/>
    </source>
</evidence>
<reference evidence="10 11" key="1">
    <citation type="submission" date="2021-03" db="EMBL/GenBank/DDBJ databases">
        <title>Sequencing the genomes of 1000 actinobacteria strains.</title>
        <authorList>
            <person name="Klenk H.-P."/>
        </authorList>
    </citation>
    <scope>NUCLEOTIDE SEQUENCE [LARGE SCALE GENOMIC DNA]</scope>
    <source>
        <strain evidence="10 11">DSM 44506</strain>
    </source>
</reference>
<dbReference type="EMBL" id="JAGINY010000001">
    <property type="protein sequence ID" value="MBP2332632.1"/>
    <property type="molecule type" value="Genomic_DNA"/>
</dbReference>
<keyword evidence="3" id="KW-0813">Transport</keyword>
<dbReference type="CDD" id="cd06550">
    <property type="entry name" value="TM_ABC_iron-siderophores_like"/>
    <property type="match status" value="1"/>
</dbReference>
<dbReference type="InterPro" id="IPR000522">
    <property type="entry name" value="ABC_transptr_permease_BtuC"/>
</dbReference>
<keyword evidence="11" id="KW-1185">Reference proteome</keyword>
<organism evidence="10 11">
    <name type="scientific">Corynebacterium freneyi</name>
    <dbReference type="NCBI Taxonomy" id="134034"/>
    <lineage>
        <taxon>Bacteria</taxon>
        <taxon>Bacillati</taxon>
        <taxon>Actinomycetota</taxon>
        <taxon>Actinomycetes</taxon>
        <taxon>Mycobacteriales</taxon>
        <taxon>Corynebacteriaceae</taxon>
        <taxon>Corynebacterium</taxon>
    </lineage>
</organism>
<feature type="transmembrane region" description="Helical" evidence="9">
    <location>
        <begin position="44"/>
        <end position="64"/>
    </location>
</feature>
<dbReference type="InterPro" id="IPR037294">
    <property type="entry name" value="ABC_BtuC-like"/>
</dbReference>
<evidence type="ECO:0000256" key="7">
    <source>
        <dbReference type="ARBA" id="ARBA00023136"/>
    </source>
</evidence>
<evidence type="ECO:0000313" key="10">
    <source>
        <dbReference type="EMBL" id="MBP2332632.1"/>
    </source>
</evidence>